<name>A0ABX5JXM9_9GAMM</name>
<feature type="transmembrane region" description="Helical" evidence="2">
    <location>
        <begin position="36"/>
        <end position="54"/>
    </location>
</feature>
<accession>A0ABX5JXM9</accession>
<gene>
    <name evidence="3" type="ORF">DB745_03205</name>
</gene>
<organism evidence="3 4">
    <name type="scientific">Legionella taurinensis</name>
    <dbReference type="NCBI Taxonomy" id="70611"/>
    <lineage>
        <taxon>Bacteria</taxon>
        <taxon>Pseudomonadati</taxon>
        <taxon>Pseudomonadota</taxon>
        <taxon>Gammaproteobacteria</taxon>
        <taxon>Legionellales</taxon>
        <taxon>Legionellaceae</taxon>
        <taxon>Legionella</taxon>
    </lineage>
</organism>
<dbReference type="RefSeq" id="WP_108291230.1">
    <property type="nucleotide sequence ID" value="NZ_CAAAIR010000004.1"/>
</dbReference>
<evidence type="ECO:0000313" key="3">
    <source>
        <dbReference type="EMBL" id="PUT49030.1"/>
    </source>
</evidence>
<feature type="transmembrane region" description="Helical" evidence="2">
    <location>
        <begin position="61"/>
        <end position="81"/>
    </location>
</feature>
<feature type="region of interest" description="Disordered" evidence="1">
    <location>
        <begin position="102"/>
        <end position="205"/>
    </location>
</feature>
<protein>
    <recommendedName>
        <fullName evidence="5">Transmembrane protein</fullName>
    </recommendedName>
</protein>
<dbReference type="Proteomes" id="UP000251035">
    <property type="component" value="Unassembled WGS sequence"/>
</dbReference>
<comment type="caution">
    <text evidence="3">The sequence shown here is derived from an EMBL/GenBank/DDBJ whole genome shotgun (WGS) entry which is preliminary data.</text>
</comment>
<evidence type="ECO:0000256" key="1">
    <source>
        <dbReference type="SAM" id="MobiDB-lite"/>
    </source>
</evidence>
<dbReference type="EMBL" id="QCXM01000002">
    <property type="protein sequence ID" value="PUT49030.1"/>
    <property type="molecule type" value="Genomic_DNA"/>
</dbReference>
<evidence type="ECO:0000313" key="4">
    <source>
        <dbReference type="Proteomes" id="UP000251035"/>
    </source>
</evidence>
<sequence length="205" mass="21891">MLKWLKNNWKLVTAVLLALLAGAVLTALFFFVPPVAVTITGFLAVNAPAIGAAITAMSPVAGAFVVGALGTAATLAFAAVWNLGVKLTNLLDGWINPPGKEKKPAFSPLVDDEESDNESHNSPKAPQRGLLSPNPMAMLGGQPPNKTLTSFEDEDDLEEEETEKNKKDVKKDDKKEVKDDKPTVLPPLHHDEGTHNPSTSTVFTS</sequence>
<reference evidence="3 4" key="1">
    <citation type="submission" date="2018-04" db="EMBL/GenBank/DDBJ databases">
        <title>Whole genome sequence comparison of clinical and drinking water Legionella pneumophila isolates associated with the Flint Water Crisis.</title>
        <authorList>
            <person name="Garner E."/>
            <person name="Brown C."/>
            <person name="Schwake O."/>
            <person name="Coil D."/>
            <person name="Jospin G."/>
            <person name="Eisen J."/>
            <person name="Edwards M."/>
            <person name="Pruden A."/>
        </authorList>
    </citation>
    <scope>NUCLEOTIDE SEQUENCE [LARGE SCALE GENOMIC DNA]</scope>
    <source>
        <strain evidence="3 4">Genessee03</strain>
    </source>
</reference>
<keyword evidence="4" id="KW-1185">Reference proteome</keyword>
<evidence type="ECO:0008006" key="5">
    <source>
        <dbReference type="Google" id="ProtNLM"/>
    </source>
</evidence>
<feature type="compositionally biased region" description="Acidic residues" evidence="1">
    <location>
        <begin position="151"/>
        <end position="162"/>
    </location>
</feature>
<feature type="compositionally biased region" description="Polar residues" evidence="1">
    <location>
        <begin position="195"/>
        <end position="205"/>
    </location>
</feature>
<dbReference type="GeneID" id="48945959"/>
<feature type="compositionally biased region" description="Basic and acidic residues" evidence="1">
    <location>
        <begin position="163"/>
        <end position="194"/>
    </location>
</feature>
<keyword evidence="2" id="KW-0472">Membrane</keyword>
<keyword evidence="2" id="KW-0812">Transmembrane</keyword>
<evidence type="ECO:0000256" key="2">
    <source>
        <dbReference type="SAM" id="Phobius"/>
    </source>
</evidence>
<keyword evidence="2" id="KW-1133">Transmembrane helix</keyword>
<proteinExistence type="predicted"/>